<name>A0A1R3FZ60_9ROSI</name>
<gene>
    <name evidence="1" type="ORF">COLO4_37809</name>
</gene>
<reference evidence="2" key="1">
    <citation type="submission" date="2013-09" db="EMBL/GenBank/DDBJ databases">
        <title>Corchorus olitorius genome sequencing.</title>
        <authorList>
            <person name="Alam M."/>
            <person name="Haque M.S."/>
            <person name="Islam M.S."/>
            <person name="Emdad E.M."/>
            <person name="Islam M.M."/>
            <person name="Ahmed B."/>
            <person name="Halim A."/>
            <person name="Hossen Q.M.M."/>
            <person name="Hossain M.Z."/>
            <person name="Ahmed R."/>
            <person name="Khan M.M."/>
            <person name="Islam R."/>
            <person name="Rashid M.M."/>
            <person name="Khan S.A."/>
            <person name="Rahman M.S."/>
            <person name="Alam M."/>
            <person name="Yahiya A.S."/>
            <person name="Khan M.S."/>
            <person name="Azam M.S."/>
            <person name="Haque T."/>
            <person name="Lashkar M.Z.H."/>
            <person name="Akhand A.I."/>
            <person name="Morshed G."/>
            <person name="Roy S."/>
            <person name="Uddin K.S."/>
            <person name="Rabeya T."/>
            <person name="Hossain A.S."/>
            <person name="Chowdhury A."/>
            <person name="Snigdha A.R."/>
            <person name="Mortoza M.S."/>
            <person name="Matin S.A."/>
            <person name="Hoque S.M.E."/>
            <person name="Islam M.K."/>
            <person name="Roy D.K."/>
            <person name="Haider R."/>
            <person name="Moosa M.M."/>
            <person name="Elias S.M."/>
            <person name="Hasan A.M."/>
            <person name="Jahan S."/>
            <person name="Shafiuddin M."/>
            <person name="Mahmood N."/>
            <person name="Shommy N.S."/>
        </authorList>
    </citation>
    <scope>NUCLEOTIDE SEQUENCE [LARGE SCALE GENOMIC DNA]</scope>
    <source>
        <strain evidence="2">cv. O-4</strain>
    </source>
</reference>
<comment type="caution">
    <text evidence="1">The sequence shown here is derived from an EMBL/GenBank/DDBJ whole genome shotgun (WGS) entry which is preliminary data.</text>
</comment>
<dbReference type="Proteomes" id="UP000187203">
    <property type="component" value="Unassembled WGS sequence"/>
</dbReference>
<organism evidence="1 2">
    <name type="scientific">Corchorus olitorius</name>
    <dbReference type="NCBI Taxonomy" id="93759"/>
    <lineage>
        <taxon>Eukaryota</taxon>
        <taxon>Viridiplantae</taxon>
        <taxon>Streptophyta</taxon>
        <taxon>Embryophyta</taxon>
        <taxon>Tracheophyta</taxon>
        <taxon>Spermatophyta</taxon>
        <taxon>Magnoliopsida</taxon>
        <taxon>eudicotyledons</taxon>
        <taxon>Gunneridae</taxon>
        <taxon>Pentapetalae</taxon>
        <taxon>rosids</taxon>
        <taxon>malvids</taxon>
        <taxon>Malvales</taxon>
        <taxon>Malvaceae</taxon>
        <taxon>Grewioideae</taxon>
        <taxon>Apeibeae</taxon>
        <taxon>Corchorus</taxon>
    </lineage>
</organism>
<evidence type="ECO:0000313" key="1">
    <source>
        <dbReference type="EMBL" id="OMO51111.1"/>
    </source>
</evidence>
<dbReference type="EMBL" id="AWUE01024317">
    <property type="protein sequence ID" value="OMO51111.1"/>
    <property type="molecule type" value="Genomic_DNA"/>
</dbReference>
<dbReference type="AlphaFoldDB" id="A0A1R3FZ60"/>
<protein>
    <submittedName>
        <fullName evidence="1">Uncharacterized protein</fullName>
    </submittedName>
</protein>
<sequence>MAYHAELVISRIDAQSSMFIIRKEFNISK</sequence>
<accession>A0A1R3FZ60</accession>
<evidence type="ECO:0000313" key="2">
    <source>
        <dbReference type="Proteomes" id="UP000187203"/>
    </source>
</evidence>
<keyword evidence="2" id="KW-1185">Reference proteome</keyword>
<proteinExistence type="predicted"/>